<evidence type="ECO:0000256" key="3">
    <source>
        <dbReference type="PIRSR" id="PIRSR605511-2"/>
    </source>
</evidence>
<comment type="similarity">
    <text evidence="1">Belongs to the SMP-30/CGR1 family.</text>
</comment>
<dbReference type="PANTHER" id="PTHR10907:SF47">
    <property type="entry name" value="REGUCALCIN"/>
    <property type="match status" value="1"/>
</dbReference>
<dbReference type="InterPro" id="IPR005511">
    <property type="entry name" value="SMP-30"/>
</dbReference>
<organism evidence="5 6">
    <name type="scientific">Tulasnella calospora MUT 4182</name>
    <dbReference type="NCBI Taxonomy" id="1051891"/>
    <lineage>
        <taxon>Eukaryota</taxon>
        <taxon>Fungi</taxon>
        <taxon>Dikarya</taxon>
        <taxon>Basidiomycota</taxon>
        <taxon>Agaricomycotina</taxon>
        <taxon>Agaricomycetes</taxon>
        <taxon>Cantharellales</taxon>
        <taxon>Tulasnellaceae</taxon>
        <taxon>Tulasnella</taxon>
    </lineage>
</organism>
<gene>
    <name evidence="5" type="ORF">M407DRAFT_242875</name>
</gene>
<keyword evidence="3" id="KW-0862">Zinc</keyword>
<feature type="binding site" evidence="3">
    <location>
        <position position="224"/>
    </location>
    <ligand>
        <name>a divalent metal cation</name>
        <dbReference type="ChEBI" id="CHEBI:60240"/>
    </ligand>
</feature>
<feature type="domain" description="SMP-30/Gluconolactonase/LRE-like region" evidence="4">
    <location>
        <begin position="26"/>
        <end position="284"/>
    </location>
</feature>
<dbReference type="InterPro" id="IPR013658">
    <property type="entry name" value="SGL"/>
</dbReference>
<comment type="cofactor">
    <cofactor evidence="3">
        <name>Zn(2+)</name>
        <dbReference type="ChEBI" id="CHEBI:29105"/>
    </cofactor>
    <text evidence="3">Binds 1 divalent metal cation per subunit.</text>
</comment>
<dbReference type="GO" id="GO:0004341">
    <property type="term" value="F:gluconolactonase activity"/>
    <property type="evidence" value="ECO:0007669"/>
    <property type="project" value="TreeGrafter"/>
</dbReference>
<feature type="active site" description="Proton donor/acceptor" evidence="2">
    <location>
        <position position="224"/>
    </location>
</feature>
<protein>
    <recommendedName>
        <fullName evidence="4">SMP-30/Gluconolactonase/LRE-like region domain-containing protein</fullName>
    </recommendedName>
</protein>
<dbReference type="Gene3D" id="2.120.10.30">
    <property type="entry name" value="TolB, C-terminal domain"/>
    <property type="match status" value="1"/>
</dbReference>
<dbReference type="EMBL" id="KN822990">
    <property type="protein sequence ID" value="KIO28829.1"/>
    <property type="molecule type" value="Genomic_DNA"/>
</dbReference>
<keyword evidence="3" id="KW-0479">Metal-binding</keyword>
<reference evidence="5 6" key="1">
    <citation type="submission" date="2014-04" db="EMBL/GenBank/DDBJ databases">
        <authorList>
            <consortium name="DOE Joint Genome Institute"/>
            <person name="Kuo A."/>
            <person name="Girlanda M."/>
            <person name="Perotto S."/>
            <person name="Kohler A."/>
            <person name="Nagy L.G."/>
            <person name="Floudas D."/>
            <person name="Copeland A."/>
            <person name="Barry K.W."/>
            <person name="Cichocki N."/>
            <person name="Veneault-Fourrey C."/>
            <person name="LaButti K."/>
            <person name="Lindquist E.A."/>
            <person name="Lipzen A."/>
            <person name="Lundell T."/>
            <person name="Morin E."/>
            <person name="Murat C."/>
            <person name="Sun H."/>
            <person name="Tunlid A."/>
            <person name="Henrissat B."/>
            <person name="Grigoriev I.V."/>
            <person name="Hibbett D.S."/>
            <person name="Martin F."/>
            <person name="Nordberg H.P."/>
            <person name="Cantor M.N."/>
            <person name="Hua S.X."/>
        </authorList>
    </citation>
    <scope>NUCLEOTIDE SEQUENCE [LARGE SCALE GENOMIC DNA]</scope>
    <source>
        <strain evidence="5 6">MUT 4182</strain>
    </source>
</reference>
<keyword evidence="6" id="KW-1185">Reference proteome</keyword>
<name>A0A0C3QNU3_9AGAM</name>
<evidence type="ECO:0000259" key="4">
    <source>
        <dbReference type="Pfam" id="PF08450"/>
    </source>
</evidence>
<dbReference type="GO" id="GO:0019853">
    <property type="term" value="P:L-ascorbic acid biosynthetic process"/>
    <property type="evidence" value="ECO:0007669"/>
    <property type="project" value="TreeGrafter"/>
</dbReference>
<feature type="binding site" evidence="3">
    <location>
        <position position="115"/>
    </location>
    <ligand>
        <name>substrate</name>
    </ligand>
</feature>
<dbReference type="Proteomes" id="UP000054248">
    <property type="component" value="Unassembled WGS sequence"/>
</dbReference>
<dbReference type="Pfam" id="PF08450">
    <property type="entry name" value="SGL"/>
    <property type="match status" value="1"/>
</dbReference>
<sequence length="346" mass="39096">MALPTVFPAATTIVLKEPFLKTQCELGEGPIWDPRTQTLHFIDIFNPRLYHYDFESGKLDVEQFSEAIGCLALRKGGGLACAAKRGYAVLEPRSRPTTIRYLKETFSDAELRYVRFNDGACDPKGIFWAGTLEYKTAEGDHVPGGLWRFDPRNDTAHVVDTRDITDSNAIGWSADHKTMFFVNSTVNLIYAYDYDLEAGTASNRRIFVDGEKLGLTRNGYGKPDGFCIDKEGCIWCARWEGNRIVRFTPDGKAVDLEVHIPEAYNVTACCFGGPNMDKLFITTASCFANRYYADEKNATNQEKYPMSGDVFMMDLSDLERLGVKEHKGVPLYPGIGDFKWRHEFQY</sequence>
<feature type="binding site" evidence="3">
    <location>
        <position position="28"/>
    </location>
    <ligand>
        <name>a divalent metal cation</name>
        <dbReference type="ChEBI" id="CHEBI:60240"/>
    </ligand>
</feature>
<dbReference type="AlphaFoldDB" id="A0A0C3QNU3"/>
<dbReference type="PRINTS" id="PR01790">
    <property type="entry name" value="SMP30FAMILY"/>
</dbReference>
<proteinExistence type="inferred from homology"/>
<evidence type="ECO:0000256" key="1">
    <source>
        <dbReference type="ARBA" id="ARBA00008853"/>
    </source>
</evidence>
<accession>A0A0C3QNU3</accession>
<dbReference type="SUPFAM" id="SSF63829">
    <property type="entry name" value="Calcium-dependent phosphotriesterase"/>
    <property type="match status" value="1"/>
</dbReference>
<dbReference type="STRING" id="1051891.A0A0C3QNU3"/>
<dbReference type="OrthoDB" id="423498at2759"/>
<dbReference type="GO" id="GO:0005509">
    <property type="term" value="F:calcium ion binding"/>
    <property type="evidence" value="ECO:0007669"/>
    <property type="project" value="TreeGrafter"/>
</dbReference>
<dbReference type="PANTHER" id="PTHR10907">
    <property type="entry name" value="REGUCALCIN"/>
    <property type="match status" value="1"/>
</dbReference>
<dbReference type="HOGENOM" id="CLU_036110_3_2_1"/>
<reference evidence="6" key="2">
    <citation type="submission" date="2015-01" db="EMBL/GenBank/DDBJ databases">
        <title>Evolutionary Origins and Diversification of the Mycorrhizal Mutualists.</title>
        <authorList>
            <consortium name="DOE Joint Genome Institute"/>
            <consortium name="Mycorrhizal Genomics Consortium"/>
            <person name="Kohler A."/>
            <person name="Kuo A."/>
            <person name="Nagy L.G."/>
            <person name="Floudas D."/>
            <person name="Copeland A."/>
            <person name="Barry K.W."/>
            <person name="Cichocki N."/>
            <person name="Veneault-Fourrey C."/>
            <person name="LaButti K."/>
            <person name="Lindquist E.A."/>
            <person name="Lipzen A."/>
            <person name="Lundell T."/>
            <person name="Morin E."/>
            <person name="Murat C."/>
            <person name="Riley R."/>
            <person name="Ohm R."/>
            <person name="Sun H."/>
            <person name="Tunlid A."/>
            <person name="Henrissat B."/>
            <person name="Grigoriev I.V."/>
            <person name="Hibbett D.S."/>
            <person name="Martin F."/>
        </authorList>
    </citation>
    <scope>NUCLEOTIDE SEQUENCE [LARGE SCALE GENOMIC DNA]</scope>
    <source>
        <strain evidence="6">MUT 4182</strain>
    </source>
</reference>
<evidence type="ECO:0000256" key="2">
    <source>
        <dbReference type="PIRSR" id="PIRSR605511-1"/>
    </source>
</evidence>
<dbReference type="InterPro" id="IPR011042">
    <property type="entry name" value="6-blade_b-propeller_TolB-like"/>
</dbReference>
<feature type="binding site" evidence="3">
    <location>
        <position position="117"/>
    </location>
    <ligand>
        <name>substrate</name>
    </ligand>
</feature>
<evidence type="ECO:0000313" key="6">
    <source>
        <dbReference type="Proteomes" id="UP000054248"/>
    </source>
</evidence>
<evidence type="ECO:0000313" key="5">
    <source>
        <dbReference type="EMBL" id="KIO28829.1"/>
    </source>
</evidence>
<feature type="binding site" evidence="3">
    <location>
        <position position="168"/>
    </location>
    <ligand>
        <name>a divalent metal cation</name>
        <dbReference type="ChEBI" id="CHEBI:60240"/>
    </ligand>
</feature>